<sequence>MSVARATLLVRPKAAANTTSFLQRRFGSHDSHAHEEQHDDAHYAPEGGFTTPFWRNTLLASIAAVAFYKFAPTPHEEVYLTRWMAQFSTPREVWARLNEKHLLLSQQVSDNMLLQVDAKRPVTHRYRYPASLDKGSPHLLPVGTAVDTSSVAAQTV</sequence>
<reference evidence="1" key="1">
    <citation type="journal article" date="2021" name="New Phytol.">
        <title>Evolutionary innovations through gain and loss of genes in the ectomycorrhizal Boletales.</title>
        <authorList>
            <person name="Wu G."/>
            <person name="Miyauchi S."/>
            <person name="Morin E."/>
            <person name="Kuo A."/>
            <person name="Drula E."/>
            <person name="Varga T."/>
            <person name="Kohler A."/>
            <person name="Feng B."/>
            <person name="Cao Y."/>
            <person name="Lipzen A."/>
            <person name="Daum C."/>
            <person name="Hundley H."/>
            <person name="Pangilinan J."/>
            <person name="Johnson J."/>
            <person name="Barry K."/>
            <person name="LaButti K."/>
            <person name="Ng V."/>
            <person name="Ahrendt S."/>
            <person name="Min B."/>
            <person name="Choi I.G."/>
            <person name="Park H."/>
            <person name="Plett J.M."/>
            <person name="Magnuson J."/>
            <person name="Spatafora J.W."/>
            <person name="Nagy L.G."/>
            <person name="Henrissat B."/>
            <person name="Grigoriev I.V."/>
            <person name="Yang Z.L."/>
            <person name="Xu J."/>
            <person name="Martin F.M."/>
        </authorList>
    </citation>
    <scope>NUCLEOTIDE SEQUENCE</scope>
    <source>
        <strain evidence="1">ATCC 28755</strain>
    </source>
</reference>
<gene>
    <name evidence="1" type="ORF">BJ138DRAFT_1175146</name>
</gene>
<evidence type="ECO:0000313" key="2">
    <source>
        <dbReference type="Proteomes" id="UP000790377"/>
    </source>
</evidence>
<name>A0ACB7ZX10_9AGAM</name>
<comment type="caution">
    <text evidence="1">The sequence shown here is derived from an EMBL/GenBank/DDBJ whole genome shotgun (WGS) entry which is preliminary data.</text>
</comment>
<dbReference type="Proteomes" id="UP000790377">
    <property type="component" value="Unassembled WGS sequence"/>
</dbReference>
<protein>
    <submittedName>
        <fullName evidence="1">Uncharacterized protein</fullName>
    </submittedName>
</protein>
<accession>A0ACB7ZX10</accession>
<keyword evidence="2" id="KW-1185">Reference proteome</keyword>
<proteinExistence type="predicted"/>
<evidence type="ECO:0000313" key="1">
    <source>
        <dbReference type="EMBL" id="KAH7905621.1"/>
    </source>
</evidence>
<dbReference type="EMBL" id="MU268153">
    <property type="protein sequence ID" value="KAH7905621.1"/>
    <property type="molecule type" value="Genomic_DNA"/>
</dbReference>
<organism evidence="1 2">
    <name type="scientific">Hygrophoropsis aurantiaca</name>
    <dbReference type="NCBI Taxonomy" id="72124"/>
    <lineage>
        <taxon>Eukaryota</taxon>
        <taxon>Fungi</taxon>
        <taxon>Dikarya</taxon>
        <taxon>Basidiomycota</taxon>
        <taxon>Agaricomycotina</taxon>
        <taxon>Agaricomycetes</taxon>
        <taxon>Agaricomycetidae</taxon>
        <taxon>Boletales</taxon>
        <taxon>Coniophorineae</taxon>
        <taxon>Hygrophoropsidaceae</taxon>
        <taxon>Hygrophoropsis</taxon>
    </lineage>
</organism>